<dbReference type="OrthoDB" id="2108802at2759"/>
<dbReference type="EMBL" id="CDSF01000116">
    <property type="protein sequence ID" value="CEP01715.1"/>
    <property type="molecule type" value="Genomic_DNA"/>
</dbReference>
<evidence type="ECO:0000256" key="2">
    <source>
        <dbReference type="SAM" id="Phobius"/>
    </source>
</evidence>
<protein>
    <recommendedName>
        <fullName evidence="4">Glycoside-hydrolase family GH114 TIM-barrel domain-containing protein</fullName>
    </recommendedName>
</protein>
<name>A0A0G4J2E5_PLABS</name>
<dbReference type="PANTHER" id="PTHR35273:SF2">
    <property type="entry name" value="ALPHA-GALACTOSIDASE"/>
    <property type="match status" value="1"/>
</dbReference>
<feature type="signal peptide" evidence="3">
    <location>
        <begin position="1"/>
        <end position="22"/>
    </location>
</feature>
<dbReference type="STRING" id="37360.A0A0G4J2E5"/>
<keyword evidence="2" id="KW-1133">Transmembrane helix</keyword>
<sequence>MGIPSILALAASVLYAMSGVDATWTRPQIGMGWQWELSFTTVPNVTAPNVPVWDLDPDLLTGSDVTTLMDALHANNRYIICYVNVGSLETNRSDANLFTAVTPTIIGNQYPGWPNEKFLDTRRAETRSLMKARFERMASIGCHAIEPDNLDTYGETTGFPLTESDAIAYLNWISTTVHALGMAVGLKNCGDLVQPYNLASLFDFAIVESCAEYSGDCALYNPFIQAGKPVFASEYTDKGDGGCPVIKSVATACAATNAANFEGIVKACHLGPEYHACQTGAFRICGASVSNAFAGGTNAASIADPSTNGRSDCIAGTSIILANPAPDTHASADKLLADTTSDTQSNARQQANTASDANSCARELPNTTANGAFANIRSSGDTFANGAPPVANDVVVESPVRDDEPAAAGVIIGVIVTLVAGLVWTRRRDARAKEAVHGTGQLAAV</sequence>
<dbReference type="Gene3D" id="3.20.20.70">
    <property type="entry name" value="Aldolase class I"/>
    <property type="match status" value="1"/>
</dbReference>
<dbReference type="PANTHER" id="PTHR35273">
    <property type="entry name" value="ALPHA-1,4 POLYGALACTOSAMINIDASE, PUTATIVE (AFU_ORTHOLOGUE AFUA_3G07890)-RELATED"/>
    <property type="match status" value="1"/>
</dbReference>
<feature type="region of interest" description="Disordered" evidence="1">
    <location>
        <begin position="340"/>
        <end position="362"/>
    </location>
</feature>
<evidence type="ECO:0000259" key="4">
    <source>
        <dbReference type="Pfam" id="PF03537"/>
    </source>
</evidence>
<accession>A0A0G4J2E5</accession>
<gene>
    <name evidence="5" type="ORF">PBRA_008657</name>
</gene>
<reference evidence="5 6" key="1">
    <citation type="submission" date="2015-02" db="EMBL/GenBank/DDBJ databases">
        <authorList>
            <person name="Chooi Y.-H."/>
        </authorList>
    </citation>
    <scope>NUCLEOTIDE SEQUENCE [LARGE SCALE GENOMIC DNA]</scope>
    <source>
        <strain evidence="5">E3</strain>
    </source>
</reference>
<proteinExistence type="predicted"/>
<evidence type="ECO:0000313" key="6">
    <source>
        <dbReference type="Proteomes" id="UP000039324"/>
    </source>
</evidence>
<dbReference type="InterPro" id="IPR013785">
    <property type="entry name" value="Aldolase_TIM"/>
</dbReference>
<dbReference type="InterPro" id="IPR017853">
    <property type="entry name" value="GH"/>
</dbReference>
<evidence type="ECO:0000256" key="3">
    <source>
        <dbReference type="SAM" id="SignalP"/>
    </source>
</evidence>
<dbReference type="Pfam" id="PF03537">
    <property type="entry name" value="Glyco_hydro_114"/>
    <property type="match status" value="1"/>
</dbReference>
<feature type="domain" description="Glycoside-hydrolase family GH114 TIM-barrel" evidence="4">
    <location>
        <begin position="33"/>
        <end position="270"/>
    </location>
</feature>
<dbReference type="InterPro" id="IPR004352">
    <property type="entry name" value="GH114_TIM-barrel"/>
</dbReference>
<keyword evidence="3" id="KW-0732">Signal</keyword>
<evidence type="ECO:0000256" key="1">
    <source>
        <dbReference type="SAM" id="MobiDB-lite"/>
    </source>
</evidence>
<keyword evidence="2" id="KW-0812">Transmembrane</keyword>
<keyword evidence="6" id="KW-1185">Reference proteome</keyword>
<organism evidence="5 6">
    <name type="scientific">Plasmodiophora brassicae</name>
    <name type="common">Clubroot disease agent</name>
    <dbReference type="NCBI Taxonomy" id="37360"/>
    <lineage>
        <taxon>Eukaryota</taxon>
        <taxon>Sar</taxon>
        <taxon>Rhizaria</taxon>
        <taxon>Endomyxa</taxon>
        <taxon>Phytomyxea</taxon>
        <taxon>Plasmodiophorida</taxon>
        <taxon>Plasmodiophoridae</taxon>
        <taxon>Plasmodiophora</taxon>
    </lineage>
</organism>
<feature type="compositionally biased region" description="Polar residues" evidence="1">
    <location>
        <begin position="340"/>
        <end position="358"/>
    </location>
</feature>
<feature type="chain" id="PRO_5005193753" description="Glycoside-hydrolase family GH114 TIM-barrel domain-containing protein" evidence="3">
    <location>
        <begin position="23"/>
        <end position="445"/>
    </location>
</feature>
<evidence type="ECO:0000313" key="5">
    <source>
        <dbReference type="EMBL" id="CEP01715.1"/>
    </source>
</evidence>
<feature type="transmembrane region" description="Helical" evidence="2">
    <location>
        <begin position="406"/>
        <end position="424"/>
    </location>
</feature>
<keyword evidence="2" id="KW-0472">Membrane</keyword>
<dbReference type="Proteomes" id="UP000039324">
    <property type="component" value="Unassembled WGS sequence"/>
</dbReference>
<dbReference type="AlphaFoldDB" id="A0A0G4J2E5"/>
<dbReference type="SUPFAM" id="SSF51445">
    <property type="entry name" value="(Trans)glycosidases"/>
    <property type="match status" value="1"/>
</dbReference>